<organism evidence="1 2">
    <name type="scientific">Tritrichomonas musculus</name>
    <dbReference type="NCBI Taxonomy" id="1915356"/>
    <lineage>
        <taxon>Eukaryota</taxon>
        <taxon>Metamonada</taxon>
        <taxon>Parabasalia</taxon>
        <taxon>Tritrichomonadida</taxon>
        <taxon>Tritrichomonadidae</taxon>
        <taxon>Tritrichomonas</taxon>
    </lineage>
</organism>
<comment type="caution">
    <text evidence="1">The sequence shown here is derived from an EMBL/GenBank/DDBJ whole genome shotgun (WGS) entry which is preliminary data.</text>
</comment>
<dbReference type="SUPFAM" id="SSF48403">
    <property type="entry name" value="Ankyrin repeat"/>
    <property type="match status" value="1"/>
</dbReference>
<name>A0ABR2LBF1_9EUKA</name>
<dbReference type="InterPro" id="IPR002110">
    <property type="entry name" value="Ankyrin_rpt"/>
</dbReference>
<evidence type="ECO:0000313" key="2">
    <source>
        <dbReference type="Proteomes" id="UP001470230"/>
    </source>
</evidence>
<evidence type="ECO:0000313" key="1">
    <source>
        <dbReference type="EMBL" id="KAK8900333.1"/>
    </source>
</evidence>
<dbReference type="PANTHER" id="PTHR24159">
    <property type="match status" value="1"/>
</dbReference>
<proteinExistence type="predicted"/>
<dbReference type="Pfam" id="PF00023">
    <property type="entry name" value="Ank"/>
    <property type="match status" value="1"/>
</dbReference>
<accession>A0ABR2LBF1</accession>
<gene>
    <name evidence="1" type="ORF">M9Y10_002658</name>
</gene>
<dbReference type="Proteomes" id="UP001470230">
    <property type="component" value="Unassembled WGS sequence"/>
</dbReference>
<protein>
    <recommendedName>
        <fullName evidence="3">DUF3447 domain-containing protein</fullName>
    </recommendedName>
</protein>
<dbReference type="Gene3D" id="1.25.40.20">
    <property type="entry name" value="Ankyrin repeat-containing domain"/>
    <property type="match status" value="1"/>
</dbReference>
<reference evidence="1 2" key="1">
    <citation type="submission" date="2024-04" db="EMBL/GenBank/DDBJ databases">
        <title>Tritrichomonas musculus Genome.</title>
        <authorList>
            <person name="Alves-Ferreira E."/>
            <person name="Grigg M."/>
            <person name="Lorenzi H."/>
            <person name="Galac M."/>
        </authorList>
    </citation>
    <scope>NUCLEOTIDE SEQUENCE [LARGE SCALE GENOMIC DNA]</scope>
    <source>
        <strain evidence="1 2">EAF2021</strain>
    </source>
</reference>
<sequence length="263" mass="31871">MNSMNYNNFFTPEMKLFVDEKQKEMTSIKAQKKLMSFKFNETLPEDFEIKRNEGENDGYICQLIRDDLIEEFISYVKRNHFPIQSTIEPSIYETNSFLLKRQTTLIEYAAFFGSIQIFNYLYKNQVELKRSLWLYSIHGRNAEIFQILKDHDIEPEDETYNECLKESIKCHHNDVANYIQKNFCDEEQQEHSFDNNINSYGYHFHNYTFILDQKFAFYYACQYDYYKIVEFLIQNKNVNINDKINVGKDINNMKFIEFFFYSF</sequence>
<evidence type="ECO:0008006" key="3">
    <source>
        <dbReference type="Google" id="ProtNLM"/>
    </source>
</evidence>
<dbReference type="PANTHER" id="PTHR24159:SF5">
    <property type="entry name" value="ANK_REP_REGION DOMAIN-CONTAINING PROTEIN"/>
    <property type="match status" value="1"/>
</dbReference>
<keyword evidence="2" id="KW-1185">Reference proteome</keyword>
<dbReference type="InterPro" id="IPR036770">
    <property type="entry name" value="Ankyrin_rpt-contain_sf"/>
</dbReference>
<dbReference type="EMBL" id="JAPFFF010000001">
    <property type="protein sequence ID" value="KAK8900333.1"/>
    <property type="molecule type" value="Genomic_DNA"/>
</dbReference>